<dbReference type="Proteomes" id="UP000231932">
    <property type="component" value="Chromosome"/>
</dbReference>
<keyword evidence="3 11" id="KW-0812">Transmembrane</keyword>
<dbReference type="GO" id="GO:0004222">
    <property type="term" value="F:metalloendopeptidase activity"/>
    <property type="evidence" value="ECO:0007669"/>
    <property type="project" value="InterPro"/>
</dbReference>
<proteinExistence type="inferred from homology"/>
<dbReference type="GO" id="GO:0046872">
    <property type="term" value="F:metal ion binding"/>
    <property type="evidence" value="ECO:0007669"/>
    <property type="project" value="UniProtKB-KW"/>
</dbReference>
<dbReference type="KEGG" id="kyr:CVV65_07010"/>
<evidence type="ECO:0000313" key="13">
    <source>
        <dbReference type="EMBL" id="ATY84708.1"/>
    </source>
</evidence>
<sequence length="330" mass="37097">MTTISLKSIDKITNFWGGIMETFTALQERVTRARKWKWFWFALLWGVVILAGFVIGEKLQDPKDWVITMTVIVVGAIVYAIVFSGWHVGLIARAQRGQWVEDERRVLRLLEPLCSAADIPMPKVFIIPAEACNAYAAGVLRGHQYVGVTKGILDRLSDDELQAVLAHEVSHLRMQDPLFTAWWIAIVGLIEWVSITLFLVGVGVALTEGRRRSRQAQESAMIGFITAVLAIIVGVVAVILIQIGVRASMRRREFLADGQAVVLMGRAQPLINALSKIRYTPYITNRSTAAASLFALDPVIRRHWWERLFATHPDMDERISRLQTIAREIG</sequence>
<organism evidence="13 14">
    <name type="scientific">Kyrpidia spormannii</name>
    <dbReference type="NCBI Taxonomy" id="2055160"/>
    <lineage>
        <taxon>Bacteria</taxon>
        <taxon>Bacillati</taxon>
        <taxon>Bacillota</taxon>
        <taxon>Bacilli</taxon>
        <taxon>Bacillales</taxon>
        <taxon>Alicyclobacillaceae</taxon>
        <taxon>Kyrpidia</taxon>
    </lineage>
</organism>
<dbReference type="InterPro" id="IPR001915">
    <property type="entry name" value="Peptidase_M48"/>
</dbReference>
<keyword evidence="2 10" id="KW-0645">Protease</keyword>
<feature type="transmembrane region" description="Helical" evidence="11">
    <location>
        <begin position="181"/>
        <end position="207"/>
    </location>
</feature>
<keyword evidence="9 11" id="KW-0472">Membrane</keyword>
<reference evidence="14" key="1">
    <citation type="submission" date="2017-11" db="EMBL/GenBank/DDBJ databases">
        <title>Complete Genome Sequence of Kyrpidia sp. Strain EA-1, a thermophilic, hydrogen-oxidizing Bacterium, isolated from the Azores.</title>
        <authorList>
            <person name="Reiner J.E."/>
            <person name="Lapp C.J."/>
            <person name="Bunk B."/>
            <person name="Gescher J."/>
        </authorList>
    </citation>
    <scope>NUCLEOTIDE SEQUENCE [LARGE SCALE GENOMIC DNA]</scope>
    <source>
        <strain evidence="14">EA-1</strain>
    </source>
</reference>
<keyword evidence="5 10" id="KW-0378">Hydrolase</keyword>
<keyword evidence="14" id="KW-1185">Reference proteome</keyword>
<dbReference type="Gene3D" id="3.30.2010.10">
    <property type="entry name" value="Metalloproteases ('zincins'), catalytic domain"/>
    <property type="match status" value="1"/>
</dbReference>
<feature type="transmembrane region" description="Helical" evidence="11">
    <location>
        <begin position="67"/>
        <end position="86"/>
    </location>
</feature>
<evidence type="ECO:0000256" key="8">
    <source>
        <dbReference type="ARBA" id="ARBA00023049"/>
    </source>
</evidence>
<dbReference type="Pfam" id="PF01435">
    <property type="entry name" value="Peptidase_M48"/>
    <property type="match status" value="1"/>
</dbReference>
<name>A0A2K8N5U7_9BACL</name>
<dbReference type="PANTHER" id="PTHR43221">
    <property type="entry name" value="PROTEASE HTPX"/>
    <property type="match status" value="1"/>
</dbReference>
<dbReference type="EMBL" id="CP024955">
    <property type="protein sequence ID" value="ATY84708.1"/>
    <property type="molecule type" value="Genomic_DNA"/>
</dbReference>
<evidence type="ECO:0000256" key="11">
    <source>
        <dbReference type="SAM" id="Phobius"/>
    </source>
</evidence>
<evidence type="ECO:0000256" key="2">
    <source>
        <dbReference type="ARBA" id="ARBA00022670"/>
    </source>
</evidence>
<dbReference type="PANTHER" id="PTHR43221:SF2">
    <property type="entry name" value="PROTEASE HTPX HOMOLOG"/>
    <property type="match status" value="1"/>
</dbReference>
<evidence type="ECO:0000256" key="10">
    <source>
        <dbReference type="RuleBase" id="RU003983"/>
    </source>
</evidence>
<dbReference type="InterPro" id="IPR050083">
    <property type="entry name" value="HtpX_protease"/>
</dbReference>
<keyword evidence="4" id="KW-0479">Metal-binding</keyword>
<evidence type="ECO:0000259" key="12">
    <source>
        <dbReference type="Pfam" id="PF01435"/>
    </source>
</evidence>
<evidence type="ECO:0000256" key="1">
    <source>
        <dbReference type="ARBA" id="ARBA00022475"/>
    </source>
</evidence>
<feature type="domain" description="Peptidase M48" evidence="12">
    <location>
        <begin position="103"/>
        <end position="325"/>
    </location>
</feature>
<evidence type="ECO:0000313" key="14">
    <source>
        <dbReference type="Proteomes" id="UP000231932"/>
    </source>
</evidence>
<evidence type="ECO:0000256" key="6">
    <source>
        <dbReference type="ARBA" id="ARBA00022833"/>
    </source>
</evidence>
<accession>A0A2K8N5U7</accession>
<gene>
    <name evidence="13" type="ORF">CVV65_07010</name>
</gene>
<keyword evidence="6 10" id="KW-0862">Zinc</keyword>
<dbReference type="GO" id="GO:0006508">
    <property type="term" value="P:proteolysis"/>
    <property type="evidence" value="ECO:0007669"/>
    <property type="project" value="UniProtKB-KW"/>
</dbReference>
<keyword evidence="8 10" id="KW-0482">Metalloprotease</keyword>
<protein>
    <recommendedName>
        <fullName evidence="12">Peptidase M48 domain-containing protein</fullName>
    </recommendedName>
</protein>
<comment type="cofactor">
    <cofactor evidence="10">
        <name>Zn(2+)</name>
        <dbReference type="ChEBI" id="CHEBI:29105"/>
    </cofactor>
    <text evidence="10">Binds 1 zinc ion per subunit.</text>
</comment>
<feature type="transmembrane region" description="Helical" evidence="11">
    <location>
        <begin position="219"/>
        <end position="245"/>
    </location>
</feature>
<comment type="similarity">
    <text evidence="10">Belongs to the peptidase M48 family.</text>
</comment>
<evidence type="ECO:0000256" key="4">
    <source>
        <dbReference type="ARBA" id="ARBA00022723"/>
    </source>
</evidence>
<keyword evidence="7 11" id="KW-1133">Transmembrane helix</keyword>
<dbReference type="AlphaFoldDB" id="A0A2K8N5U7"/>
<keyword evidence="1" id="KW-1003">Cell membrane</keyword>
<evidence type="ECO:0000256" key="5">
    <source>
        <dbReference type="ARBA" id="ARBA00022801"/>
    </source>
</evidence>
<evidence type="ECO:0000256" key="3">
    <source>
        <dbReference type="ARBA" id="ARBA00022692"/>
    </source>
</evidence>
<feature type="transmembrane region" description="Helical" evidence="11">
    <location>
        <begin position="38"/>
        <end position="55"/>
    </location>
</feature>
<evidence type="ECO:0000256" key="9">
    <source>
        <dbReference type="ARBA" id="ARBA00023136"/>
    </source>
</evidence>
<evidence type="ECO:0000256" key="7">
    <source>
        <dbReference type="ARBA" id="ARBA00022989"/>
    </source>
</evidence>